<keyword evidence="1" id="KW-0812">Transmembrane</keyword>
<feature type="transmembrane region" description="Helical" evidence="1">
    <location>
        <begin position="71"/>
        <end position="87"/>
    </location>
</feature>
<feature type="transmembrane region" description="Helical" evidence="1">
    <location>
        <begin position="47"/>
        <end position="64"/>
    </location>
</feature>
<dbReference type="PANTHER" id="PTHR40763:SF5">
    <property type="entry name" value="MEMBRANE PROTEIN"/>
    <property type="match status" value="1"/>
</dbReference>
<evidence type="ECO:0000313" key="4">
    <source>
        <dbReference type="EMBL" id="RXQ94450.1"/>
    </source>
</evidence>
<dbReference type="InterPro" id="IPR054331">
    <property type="entry name" value="LiaF_TM"/>
</dbReference>
<dbReference type="Proteomes" id="UP000289703">
    <property type="component" value="Unassembled WGS sequence"/>
</dbReference>
<feature type="transmembrane region" description="Helical" evidence="1">
    <location>
        <begin position="20"/>
        <end position="41"/>
    </location>
</feature>
<evidence type="ECO:0000259" key="2">
    <source>
        <dbReference type="Pfam" id="PF09922"/>
    </source>
</evidence>
<keyword evidence="1" id="KW-1133">Transmembrane helix</keyword>
<dbReference type="RefSeq" id="WP_129254378.1">
    <property type="nucleotide sequence ID" value="NZ_SAXA01000007.1"/>
</dbReference>
<evidence type="ECO:0000256" key="1">
    <source>
        <dbReference type="SAM" id="Phobius"/>
    </source>
</evidence>
<feature type="transmembrane region" description="Helical" evidence="1">
    <location>
        <begin position="93"/>
        <end position="110"/>
    </location>
</feature>
<evidence type="ECO:0008006" key="6">
    <source>
        <dbReference type="Google" id="ProtNLM"/>
    </source>
</evidence>
<dbReference type="Pfam" id="PF09922">
    <property type="entry name" value="LiaF-like_C"/>
    <property type="match status" value="1"/>
</dbReference>
<dbReference type="PANTHER" id="PTHR40763">
    <property type="entry name" value="MEMBRANE PROTEIN-RELATED"/>
    <property type="match status" value="1"/>
</dbReference>
<dbReference type="OrthoDB" id="129627at2"/>
<comment type="caution">
    <text evidence="4">The sequence shown here is derived from an EMBL/GenBank/DDBJ whole genome shotgun (WGS) entry which is preliminary data.</text>
</comment>
<keyword evidence="5" id="KW-1185">Reference proteome</keyword>
<evidence type="ECO:0000313" key="5">
    <source>
        <dbReference type="Proteomes" id="UP000289703"/>
    </source>
</evidence>
<dbReference type="Pfam" id="PF22570">
    <property type="entry name" value="LiaF-TM"/>
    <property type="match status" value="1"/>
</dbReference>
<gene>
    <name evidence="4" type="ORF">EO244_09210</name>
</gene>
<dbReference type="EMBL" id="SAXA01000007">
    <property type="protein sequence ID" value="RXQ94450.1"/>
    <property type="molecule type" value="Genomic_DNA"/>
</dbReference>
<reference evidence="4 5" key="1">
    <citation type="submission" date="2019-01" db="EMBL/GenBank/DDBJ databases">
        <title>Ancylomarina salipaludis sp. nov., isolated from a salt marsh.</title>
        <authorList>
            <person name="Yoon J.-H."/>
        </authorList>
    </citation>
    <scope>NUCLEOTIDE SEQUENCE [LARGE SCALE GENOMIC DNA]</scope>
    <source>
        <strain evidence="4 5">SHSM-M15</strain>
    </source>
</reference>
<dbReference type="InterPro" id="IPR024425">
    <property type="entry name" value="LiaF-like_C"/>
</dbReference>
<protein>
    <recommendedName>
        <fullName evidence="6">DUF5668 domain-containing protein</fullName>
    </recommendedName>
</protein>
<dbReference type="AlphaFoldDB" id="A0A4Q1JLA4"/>
<feature type="domain" description="LiaF transmembrane" evidence="3">
    <location>
        <begin position="19"/>
        <end position="114"/>
    </location>
</feature>
<proteinExistence type="predicted"/>
<evidence type="ECO:0000259" key="3">
    <source>
        <dbReference type="Pfam" id="PF22570"/>
    </source>
</evidence>
<keyword evidence="1" id="KW-0472">Membrane</keyword>
<organism evidence="4 5">
    <name type="scientific">Ancylomarina salipaludis</name>
    <dbReference type="NCBI Taxonomy" id="2501299"/>
    <lineage>
        <taxon>Bacteria</taxon>
        <taxon>Pseudomonadati</taxon>
        <taxon>Bacteroidota</taxon>
        <taxon>Bacteroidia</taxon>
        <taxon>Marinilabiliales</taxon>
        <taxon>Marinifilaceae</taxon>
        <taxon>Ancylomarina</taxon>
    </lineage>
</organism>
<name>A0A4Q1JLA4_9BACT</name>
<feature type="domain" description="Cell wall-active antibiotics response LiaF-like C-terminal" evidence="2">
    <location>
        <begin position="152"/>
        <end position="208"/>
    </location>
</feature>
<sequence>MDKDYRNKPDFRKDRNGSVFGILLILFGAALVLNNLDLIPYKLHHMIFSWPMVLIALGCLFAFAKNDKTTGYTLLVVGGVFMLPRMFGWHIDIYRFFWPVILIVLGIMVIRKRNYCPSRMSCRTEESTDYINELNVFGGGERIVNSKNFKGGRITCMFGGGQVDLTYAQLAEGTHTIDLFAMFGGAVVIVPPDWDVKVDVSAVLGGVADKRVPTPKYIVEPKKELIIKGFVALGGCEIRSSK</sequence>
<accession>A0A4Q1JLA4</accession>